<dbReference type="GO" id="GO:0008017">
    <property type="term" value="F:microtubule binding"/>
    <property type="evidence" value="ECO:0007669"/>
    <property type="project" value="InterPro"/>
</dbReference>
<dbReference type="InterPro" id="IPR026074">
    <property type="entry name" value="MAP1"/>
</dbReference>
<dbReference type="InterPro" id="IPR036866">
    <property type="entry name" value="RibonucZ/Hydroxyglut_hydro"/>
</dbReference>
<dbReference type="GO" id="GO:0005874">
    <property type="term" value="C:microtubule"/>
    <property type="evidence" value="ECO:0007669"/>
    <property type="project" value="InterPro"/>
</dbReference>
<dbReference type="GO" id="GO:0007409">
    <property type="term" value="P:axonogenesis"/>
    <property type="evidence" value="ECO:0007669"/>
    <property type="project" value="TreeGrafter"/>
</dbReference>
<organism evidence="3 4">
    <name type="scientific">Rotaria sordida</name>
    <dbReference type="NCBI Taxonomy" id="392033"/>
    <lineage>
        <taxon>Eukaryota</taxon>
        <taxon>Metazoa</taxon>
        <taxon>Spiralia</taxon>
        <taxon>Gnathifera</taxon>
        <taxon>Rotifera</taxon>
        <taxon>Eurotatoria</taxon>
        <taxon>Bdelloidea</taxon>
        <taxon>Philodinida</taxon>
        <taxon>Philodinidae</taxon>
        <taxon>Rotaria</taxon>
    </lineage>
</organism>
<sequence>MATSMNKNMQETKSTVGLLLVIGEIISNEQRDEICIHLKPAFTKINNNKYHEIIDVFNNLIHENEFQTDSQYRQITDTENGSVAGFVYLPSYHTLLNVFNDVFNTCYHVCIIYCGQQIDSNGALILSDSIFTCDNFYSLFEENSSYVVQDLQIILPFISNQWIKLANNYLEKKLKKIQINTLSDEIDQENSFGQIFYERLIQILTKDSVNFDIYTKLIPRDNSGTIAFDEPNLYILYGQQGEASLFGVRGFVVLVNGGFSRIPSFWNLIRGLQNIDACILTHFDYDVFPGLQTILHRKTISSQHDNPLCKPDIGAIFLNHTQRTKIQSVEHSSKSSSNSKLLINLNENINEFLNDIKQLNINTIDLVKNSMSHKTNIEPINLYKKIAFGSLDLYILHPTTSISDDEKMLTTLQKIPIRDQQPSSSIIPFHHWYSSCLLLVWTPSSISSKDSLVRILYTGACPQTLVFEALNKVRHLEFLHEPQQQQQQKTHISNINTTMSTNTNIGVKQSTDKPKISSSVTDRVTSSTVQSKTPKVLPRSIPSKPKVSQSKIIKSEKPQSTPVTRKTPPLTTNSAARSNNKDKKTQKSRETTSKSSTKPDQTKNHVQKVKPQDNQQQKLDVQNKDEQKSDVQNEDQEKSDVQNEDQEKLDVQNEDQEKSDVQNKDQEKLDVQNEDQEKPDVQNKDQEKLDVQNEDQEKSDVQNKDQEKLAVQNEHEQKLETQNDETDRSNEIQGDLSFQNDNEEQIQEKNEHEISSVELNEKNETSIDNHEDEIQQPASVSLTTDHNERFVENHIDLPIDEIQPKLDPDDSMTTSVIDETSNTKNSFIIEKINDNNNNNSDDEMEIIHHDISSTNQHSIPSNDEINPQGLPIENDVHSIKPTIKKLSNTSNRTNEPSKSTNNTNQTSSSQKSKQTSLSNPIFNVDVAYIPFHGNEHYVDKEFFRRVRARYYILNAVQINHLTLESLIDGKQQWENKEHAPVTLVPTFDGEQLRQFFVMNRNRLAELNINILPASIRCNVQYDNEGSPSQLLRFSSRYNTDE</sequence>
<reference evidence="3" key="1">
    <citation type="submission" date="2021-02" db="EMBL/GenBank/DDBJ databases">
        <authorList>
            <person name="Nowell W R."/>
        </authorList>
    </citation>
    <scope>NUCLEOTIDE SEQUENCE</scope>
</reference>
<dbReference type="GO" id="GO:0016358">
    <property type="term" value="P:dendrite development"/>
    <property type="evidence" value="ECO:0007669"/>
    <property type="project" value="TreeGrafter"/>
</dbReference>
<feature type="compositionally biased region" description="Basic and acidic residues" evidence="1">
    <location>
        <begin position="579"/>
        <end position="592"/>
    </location>
</feature>
<dbReference type="GO" id="GO:0030425">
    <property type="term" value="C:dendrite"/>
    <property type="evidence" value="ECO:0007669"/>
    <property type="project" value="TreeGrafter"/>
</dbReference>
<feature type="compositionally biased region" description="Polar residues" evidence="1">
    <location>
        <begin position="885"/>
        <end position="896"/>
    </location>
</feature>
<feature type="compositionally biased region" description="Low complexity" evidence="1">
    <location>
        <begin position="483"/>
        <end position="505"/>
    </location>
</feature>
<feature type="domain" description="Microtubule-associated protein 1A/B/S-like MBL-like" evidence="2">
    <location>
        <begin position="217"/>
        <end position="487"/>
    </location>
</feature>
<evidence type="ECO:0000259" key="2">
    <source>
        <dbReference type="Pfam" id="PF25281"/>
    </source>
</evidence>
<dbReference type="GO" id="GO:0000226">
    <property type="term" value="P:microtubule cytoskeleton organization"/>
    <property type="evidence" value="ECO:0007669"/>
    <property type="project" value="InterPro"/>
</dbReference>
<feature type="compositionally biased region" description="Low complexity" evidence="1">
    <location>
        <begin position="517"/>
        <end position="531"/>
    </location>
</feature>
<feature type="compositionally biased region" description="Polar residues" evidence="1">
    <location>
        <begin position="854"/>
        <end position="865"/>
    </location>
</feature>
<feature type="region of interest" description="Disordered" evidence="1">
    <location>
        <begin position="481"/>
        <end position="759"/>
    </location>
</feature>
<feature type="region of interest" description="Disordered" evidence="1">
    <location>
        <begin position="854"/>
        <end position="916"/>
    </location>
</feature>
<dbReference type="PANTHER" id="PTHR13843">
    <property type="entry name" value="MICROTUBULE-ASSOCIATED PROTEIN"/>
    <property type="match status" value="1"/>
</dbReference>
<name>A0A813RH41_9BILA</name>
<protein>
    <recommendedName>
        <fullName evidence="2">Microtubule-associated protein 1A/B/S-like MBL-like domain-containing protein</fullName>
    </recommendedName>
</protein>
<dbReference type="GO" id="GO:0003779">
    <property type="term" value="F:actin binding"/>
    <property type="evidence" value="ECO:0007669"/>
    <property type="project" value="TreeGrafter"/>
</dbReference>
<accession>A0A813RH41</accession>
<feature type="compositionally biased region" description="Polar residues" evidence="1">
    <location>
        <begin position="546"/>
        <end position="578"/>
    </location>
</feature>
<dbReference type="EMBL" id="CAJNOT010000025">
    <property type="protein sequence ID" value="CAF0782131.1"/>
    <property type="molecule type" value="Genomic_DNA"/>
</dbReference>
<evidence type="ECO:0000256" key="1">
    <source>
        <dbReference type="SAM" id="MobiDB-lite"/>
    </source>
</evidence>
<dbReference type="Proteomes" id="UP000663864">
    <property type="component" value="Unassembled WGS sequence"/>
</dbReference>
<evidence type="ECO:0000313" key="4">
    <source>
        <dbReference type="Proteomes" id="UP000663864"/>
    </source>
</evidence>
<dbReference type="GO" id="GO:0045202">
    <property type="term" value="C:synapse"/>
    <property type="evidence" value="ECO:0007669"/>
    <property type="project" value="TreeGrafter"/>
</dbReference>
<gene>
    <name evidence="3" type="ORF">ZHD862_LOCUS1453</name>
</gene>
<dbReference type="GO" id="GO:0043025">
    <property type="term" value="C:neuronal cell body"/>
    <property type="evidence" value="ECO:0007669"/>
    <property type="project" value="TreeGrafter"/>
</dbReference>
<feature type="compositionally biased region" description="Basic and acidic residues" evidence="1">
    <location>
        <begin position="746"/>
        <end position="759"/>
    </location>
</feature>
<proteinExistence type="predicted"/>
<dbReference type="InterPro" id="IPR057480">
    <property type="entry name" value="MAP1A/B/S-like_MBL"/>
</dbReference>
<comment type="caution">
    <text evidence="3">The sequence shown here is derived from an EMBL/GenBank/DDBJ whole genome shotgun (WGS) entry which is preliminary data.</text>
</comment>
<dbReference type="PANTHER" id="PTHR13843:SF12">
    <property type="entry name" value="ATPASE F1_V1_A1 COMPLEX ALPHA_BETA SUBUNIT NUCLEOTIDE-BINDING DOMAIN-CONTAINING PROTEIN"/>
    <property type="match status" value="1"/>
</dbReference>
<dbReference type="SUPFAM" id="SSF56281">
    <property type="entry name" value="Metallo-hydrolase/oxidoreductase"/>
    <property type="match status" value="1"/>
</dbReference>
<dbReference type="AlphaFoldDB" id="A0A813RH41"/>
<feature type="compositionally biased region" description="Basic and acidic residues" evidence="1">
    <location>
        <begin position="621"/>
        <end position="730"/>
    </location>
</feature>
<dbReference type="GO" id="GO:0031114">
    <property type="term" value="P:regulation of microtubule depolymerization"/>
    <property type="evidence" value="ECO:0007669"/>
    <property type="project" value="TreeGrafter"/>
</dbReference>
<dbReference type="GO" id="GO:0005875">
    <property type="term" value="C:microtubule associated complex"/>
    <property type="evidence" value="ECO:0007669"/>
    <property type="project" value="TreeGrafter"/>
</dbReference>
<dbReference type="GO" id="GO:0005829">
    <property type="term" value="C:cytosol"/>
    <property type="evidence" value="ECO:0007669"/>
    <property type="project" value="TreeGrafter"/>
</dbReference>
<feature type="compositionally biased region" description="Low complexity" evidence="1">
    <location>
        <begin position="897"/>
        <end position="916"/>
    </location>
</feature>
<dbReference type="Pfam" id="PF25281">
    <property type="entry name" value="MBL_MAP1B"/>
    <property type="match status" value="1"/>
</dbReference>
<evidence type="ECO:0000313" key="3">
    <source>
        <dbReference type="EMBL" id="CAF0782131.1"/>
    </source>
</evidence>